<dbReference type="EMBL" id="JBHSIV010000004">
    <property type="protein sequence ID" value="MFC5061589.1"/>
    <property type="molecule type" value="Genomic_DNA"/>
</dbReference>
<proteinExistence type="predicted"/>
<gene>
    <name evidence="1" type="ORF">ACFPBZ_05180</name>
</gene>
<dbReference type="Proteomes" id="UP001595947">
    <property type="component" value="Unassembled WGS sequence"/>
</dbReference>
<reference evidence="2" key="1">
    <citation type="journal article" date="2019" name="Int. J. Syst. Evol. Microbiol.">
        <title>The Global Catalogue of Microorganisms (GCM) 10K type strain sequencing project: providing services to taxonomists for standard genome sequencing and annotation.</title>
        <authorList>
            <consortium name="The Broad Institute Genomics Platform"/>
            <consortium name="The Broad Institute Genome Sequencing Center for Infectious Disease"/>
            <person name="Wu L."/>
            <person name="Ma J."/>
        </authorList>
    </citation>
    <scope>NUCLEOTIDE SEQUENCE [LARGE SCALE GENOMIC DNA]</scope>
    <source>
        <strain evidence="2">CGMCC 4.7093</strain>
    </source>
</reference>
<keyword evidence="2" id="KW-1185">Reference proteome</keyword>
<comment type="caution">
    <text evidence="1">The sequence shown here is derived from an EMBL/GenBank/DDBJ whole genome shotgun (WGS) entry which is preliminary data.</text>
</comment>
<accession>A0ABV9YJN7</accession>
<name>A0ABV9YJN7_9PSEU</name>
<dbReference type="RefSeq" id="WP_378035083.1">
    <property type="nucleotide sequence ID" value="NZ_JBHSIV010000004.1"/>
</dbReference>
<protein>
    <submittedName>
        <fullName evidence="1">Uncharacterized protein</fullName>
    </submittedName>
</protein>
<evidence type="ECO:0000313" key="2">
    <source>
        <dbReference type="Proteomes" id="UP001595947"/>
    </source>
</evidence>
<sequence length="56" mass="5799">MCVQIAEKPSYRPGVGWVTTTSRAWNTFPPPTGTSEIAPTTVPAAPDPALGAMVNG</sequence>
<evidence type="ECO:0000313" key="1">
    <source>
        <dbReference type="EMBL" id="MFC5061589.1"/>
    </source>
</evidence>
<organism evidence="1 2">
    <name type="scientific">Actinomycetospora atypica</name>
    <dbReference type="NCBI Taxonomy" id="1290095"/>
    <lineage>
        <taxon>Bacteria</taxon>
        <taxon>Bacillati</taxon>
        <taxon>Actinomycetota</taxon>
        <taxon>Actinomycetes</taxon>
        <taxon>Pseudonocardiales</taxon>
        <taxon>Pseudonocardiaceae</taxon>
        <taxon>Actinomycetospora</taxon>
    </lineage>
</organism>